<keyword evidence="2 5" id="KW-0472">Membrane</keyword>
<dbReference type="SMART" id="SM00408">
    <property type="entry name" value="IGc2"/>
    <property type="match status" value="4"/>
</dbReference>
<feature type="transmembrane region" description="Helical" evidence="5">
    <location>
        <begin position="610"/>
        <end position="631"/>
    </location>
</feature>
<organism evidence="7 8">
    <name type="scientific">Anopheles quadriannulatus</name>
    <name type="common">Mosquito</name>
    <dbReference type="NCBI Taxonomy" id="34691"/>
    <lineage>
        <taxon>Eukaryota</taxon>
        <taxon>Metazoa</taxon>
        <taxon>Ecdysozoa</taxon>
        <taxon>Arthropoda</taxon>
        <taxon>Hexapoda</taxon>
        <taxon>Insecta</taxon>
        <taxon>Pterygota</taxon>
        <taxon>Neoptera</taxon>
        <taxon>Endopterygota</taxon>
        <taxon>Diptera</taxon>
        <taxon>Nematocera</taxon>
        <taxon>Culicoidea</taxon>
        <taxon>Culicidae</taxon>
        <taxon>Anophelinae</taxon>
        <taxon>Anopheles</taxon>
    </lineage>
</organism>
<evidence type="ECO:0000256" key="4">
    <source>
        <dbReference type="SAM" id="MobiDB-lite"/>
    </source>
</evidence>
<feature type="compositionally biased region" description="Polar residues" evidence="4">
    <location>
        <begin position="647"/>
        <end position="660"/>
    </location>
</feature>
<dbReference type="SMART" id="SM00409">
    <property type="entry name" value="IG"/>
    <property type="match status" value="5"/>
</dbReference>
<dbReference type="InterPro" id="IPR003598">
    <property type="entry name" value="Ig_sub2"/>
</dbReference>
<evidence type="ECO:0000313" key="7">
    <source>
        <dbReference type="EnsemblMetazoa" id="AQUA016928-PA"/>
    </source>
</evidence>
<keyword evidence="3" id="KW-1015">Disulfide bond</keyword>
<dbReference type="PANTHER" id="PTHR23278:SF31">
    <property type="entry name" value="SIDESTEP II, ISOFORM A"/>
    <property type="match status" value="1"/>
</dbReference>
<dbReference type="Gene3D" id="2.60.40.10">
    <property type="entry name" value="Immunoglobulins"/>
    <property type="match status" value="5"/>
</dbReference>
<keyword evidence="5" id="KW-0812">Transmembrane</keyword>
<dbReference type="EnsemblMetazoa" id="AQUA016928-RA">
    <property type="protein sequence ID" value="AQUA016928-PA"/>
    <property type="gene ID" value="AQUA016928"/>
</dbReference>
<name>A0A2Y9D3H7_ANOQN</name>
<dbReference type="PANTHER" id="PTHR23278">
    <property type="entry name" value="SIDESTEP PROTEIN"/>
    <property type="match status" value="1"/>
</dbReference>
<dbReference type="InterPro" id="IPR036179">
    <property type="entry name" value="Ig-like_dom_sf"/>
</dbReference>
<dbReference type="InterPro" id="IPR007110">
    <property type="entry name" value="Ig-like_dom"/>
</dbReference>
<feature type="domain" description="Ig-like" evidence="6">
    <location>
        <begin position="289"/>
        <end position="376"/>
    </location>
</feature>
<comment type="subcellular location">
    <subcellularLocation>
        <location evidence="1">Membrane</location>
        <topology evidence="1">Single-pass membrane protein</topology>
    </subcellularLocation>
</comment>
<dbReference type="AlphaFoldDB" id="A0A2Y9D3H7"/>
<dbReference type="STRING" id="34691.A0A2Y9D3H7"/>
<evidence type="ECO:0000313" key="8">
    <source>
        <dbReference type="Proteomes" id="UP000076407"/>
    </source>
</evidence>
<protein>
    <recommendedName>
        <fullName evidence="6">Ig-like domain-containing protein</fullName>
    </recommendedName>
</protein>
<evidence type="ECO:0000256" key="2">
    <source>
        <dbReference type="ARBA" id="ARBA00023136"/>
    </source>
</evidence>
<evidence type="ECO:0000256" key="1">
    <source>
        <dbReference type="ARBA" id="ARBA00004167"/>
    </source>
</evidence>
<dbReference type="Proteomes" id="UP000076407">
    <property type="component" value="Unassembled WGS sequence"/>
</dbReference>
<sequence>MVLWFKDDAGIPLYSFDVRGKPLQQARHWSAPEIFGPRAHFNTDTDPATLDIQDVRRHDEGVYRCRVDFRTSQTQSFRYNLSIIILPEHPVVLSQWGQQLNSSKLGPKEEGDDIVLTCRVVGGRPQPSVKWLINGILVDEQYEHNSGDVIENRLLWPAIQRSDLNSIFTCQATNTLLVEPKESSFVLDLHLKPLSVKIMNPQTPLVADRRYEISCESVGSRPNAIITWYKGKRQLRRAKEEILNNTTRSELSFVPTTEDDGKQITCRAENPNVTGLFLETSWKIEVVYPPIVSLRLGSTLSADDIKEGDDVYFECHVQANPPWRKLHWLHDGVMITHNATARVIRSNQSLVLQKVTRNSSGNYSCSAINAEGETVSNQLALRVKYAPVCATDRIIIVGAFRSESLQIPCEVHADPPPRQFNWKFNNSGETLKIGKERYVKNGSISLLNYIPVSDQDYGTLTCWGQNEVGTQDWPCFFQVVLAGLPSAVKNCSINNQTQHSVEVQCLPGYDGGLPQIFILEVISSRTGRVRYNVTNPDEPYFLVESLENLIHYGGAYDDIGDDNPLKAIIYAVNQKGRSQGIVVKDFYLESAVENRAGVLTSNSLDSISPILFGVLLTLLVLCFVIFVRVYYIKATATSTTITNVSNDLVSNSKQGNNKQDTLAKKSAKQSPRWQQGNSGGGVGGVGGYGGTGTGCGLIVDGRSRDEKLGAPDGMEDERDPDVIPAQFAVSNDSESVSFNSSKWPNGNFYDRYPNHDIRPSELLLPSAGGTLGPTATTAATTNQLHPNVNQPGDSIKLGPYYTPSGLLTGGGGGGGPTAPGTTGTTLAGAYLSPAGSHPLDSGGLDGVGVGGPLMYSSAGSGQTLVGNHHQSSLLPNGTAGSTGTGVNPNDYDINVHTIKNMLMTTRVPESCV</sequence>
<reference evidence="7" key="1">
    <citation type="submission" date="2020-05" db="UniProtKB">
        <authorList>
            <consortium name="EnsemblMetazoa"/>
        </authorList>
    </citation>
    <scope>IDENTIFICATION</scope>
    <source>
        <strain evidence="7">SANGQUA</strain>
    </source>
</reference>
<dbReference type="PROSITE" id="PS50835">
    <property type="entry name" value="IG_LIKE"/>
    <property type="match status" value="5"/>
</dbReference>
<dbReference type="VEuPathDB" id="VectorBase:AQUA016928"/>
<feature type="region of interest" description="Disordered" evidence="4">
    <location>
        <begin position="861"/>
        <end position="888"/>
    </location>
</feature>
<dbReference type="Pfam" id="PF08205">
    <property type="entry name" value="C2-set_2"/>
    <property type="match status" value="1"/>
</dbReference>
<evidence type="ECO:0000256" key="3">
    <source>
        <dbReference type="ARBA" id="ARBA00023157"/>
    </source>
</evidence>
<dbReference type="GO" id="GO:0016020">
    <property type="term" value="C:membrane"/>
    <property type="evidence" value="ECO:0007669"/>
    <property type="project" value="UniProtKB-SubCell"/>
</dbReference>
<evidence type="ECO:0000256" key="5">
    <source>
        <dbReference type="SAM" id="Phobius"/>
    </source>
</evidence>
<feature type="domain" description="Ig-like" evidence="6">
    <location>
        <begin position="193"/>
        <end position="285"/>
    </location>
</feature>
<evidence type="ECO:0000259" key="6">
    <source>
        <dbReference type="PROSITE" id="PS50835"/>
    </source>
</evidence>
<feature type="region of interest" description="Disordered" evidence="4">
    <location>
        <begin position="700"/>
        <end position="719"/>
    </location>
</feature>
<feature type="domain" description="Ig-like" evidence="6">
    <location>
        <begin position="1"/>
        <end position="82"/>
    </location>
</feature>
<keyword evidence="8" id="KW-1185">Reference proteome</keyword>
<dbReference type="InterPro" id="IPR003599">
    <property type="entry name" value="Ig_sub"/>
</dbReference>
<dbReference type="Pfam" id="PF00047">
    <property type="entry name" value="ig"/>
    <property type="match status" value="1"/>
</dbReference>
<dbReference type="InterPro" id="IPR013151">
    <property type="entry name" value="Immunoglobulin_dom"/>
</dbReference>
<feature type="domain" description="Ig-like" evidence="6">
    <location>
        <begin position="90"/>
        <end position="186"/>
    </location>
</feature>
<dbReference type="InterPro" id="IPR013162">
    <property type="entry name" value="CD80_C2-set"/>
</dbReference>
<feature type="domain" description="Ig-like" evidence="6">
    <location>
        <begin position="387"/>
        <end position="462"/>
    </location>
</feature>
<feature type="compositionally biased region" description="Polar residues" evidence="4">
    <location>
        <begin position="861"/>
        <end position="887"/>
    </location>
</feature>
<proteinExistence type="predicted"/>
<dbReference type="Pfam" id="PF13927">
    <property type="entry name" value="Ig_3"/>
    <property type="match status" value="2"/>
</dbReference>
<accession>A0A2Y9D3H7</accession>
<keyword evidence="5" id="KW-1133">Transmembrane helix</keyword>
<dbReference type="CDD" id="cd00096">
    <property type="entry name" value="Ig"/>
    <property type="match status" value="2"/>
</dbReference>
<feature type="region of interest" description="Disordered" evidence="4">
    <location>
        <begin position="647"/>
        <end position="685"/>
    </location>
</feature>
<dbReference type="SUPFAM" id="SSF48726">
    <property type="entry name" value="Immunoglobulin"/>
    <property type="match status" value="5"/>
</dbReference>
<dbReference type="InterPro" id="IPR013783">
    <property type="entry name" value="Ig-like_fold"/>
</dbReference>